<sequence length="38" mass="4380">MQQDKTDQKLPLKRGDAPRLDQRLSLTTTMHPRVSFGI</sequence>
<organism evidence="2 3">
    <name type="scientific">Golovinomyces cichoracearum</name>
    <dbReference type="NCBI Taxonomy" id="62708"/>
    <lineage>
        <taxon>Eukaryota</taxon>
        <taxon>Fungi</taxon>
        <taxon>Dikarya</taxon>
        <taxon>Ascomycota</taxon>
        <taxon>Pezizomycotina</taxon>
        <taxon>Leotiomycetes</taxon>
        <taxon>Erysiphales</taxon>
        <taxon>Erysiphaceae</taxon>
        <taxon>Golovinomyces</taxon>
    </lineage>
</organism>
<evidence type="ECO:0000313" key="2">
    <source>
        <dbReference type="EMBL" id="RKF64713.1"/>
    </source>
</evidence>
<evidence type="ECO:0000313" key="3">
    <source>
        <dbReference type="Proteomes" id="UP000285405"/>
    </source>
</evidence>
<feature type="region of interest" description="Disordered" evidence="1">
    <location>
        <begin position="1"/>
        <end position="20"/>
    </location>
</feature>
<reference evidence="2 3" key="1">
    <citation type="journal article" date="2018" name="BMC Genomics">
        <title>Comparative genome analyses reveal sequence features reflecting distinct modes of host-adaptation between dicot and monocot powdery mildew.</title>
        <authorList>
            <person name="Wu Y."/>
            <person name="Ma X."/>
            <person name="Pan Z."/>
            <person name="Kale S.D."/>
            <person name="Song Y."/>
            <person name="King H."/>
            <person name="Zhang Q."/>
            <person name="Presley C."/>
            <person name="Deng X."/>
            <person name="Wei C.I."/>
            <person name="Xiao S."/>
        </authorList>
    </citation>
    <scope>NUCLEOTIDE SEQUENCE [LARGE SCALE GENOMIC DNA]</scope>
    <source>
        <strain evidence="2">UCSC1</strain>
    </source>
</reference>
<name>A0A420I4T4_9PEZI</name>
<gene>
    <name evidence="2" type="ORF">GcC1_129004</name>
</gene>
<evidence type="ECO:0000256" key="1">
    <source>
        <dbReference type="SAM" id="MobiDB-lite"/>
    </source>
</evidence>
<dbReference type="EMBL" id="MCBR01012997">
    <property type="protein sequence ID" value="RKF64713.1"/>
    <property type="molecule type" value="Genomic_DNA"/>
</dbReference>
<dbReference type="AlphaFoldDB" id="A0A420I4T4"/>
<accession>A0A420I4T4</accession>
<protein>
    <submittedName>
        <fullName evidence="2">Uncharacterized protein</fullName>
    </submittedName>
</protein>
<comment type="caution">
    <text evidence="2">The sequence shown here is derived from an EMBL/GenBank/DDBJ whole genome shotgun (WGS) entry which is preliminary data.</text>
</comment>
<dbReference type="Proteomes" id="UP000285405">
    <property type="component" value="Unassembled WGS sequence"/>
</dbReference>
<proteinExistence type="predicted"/>